<keyword evidence="3 7" id="KW-0378">Hydrolase</keyword>
<dbReference type="SMART" id="SM00644">
    <property type="entry name" value="Ami_2"/>
    <property type="match status" value="1"/>
</dbReference>
<dbReference type="GO" id="GO:0009254">
    <property type="term" value="P:peptidoglycan turnover"/>
    <property type="evidence" value="ECO:0007669"/>
    <property type="project" value="TreeGrafter"/>
</dbReference>
<evidence type="ECO:0000256" key="3">
    <source>
        <dbReference type="ARBA" id="ARBA00022801"/>
    </source>
</evidence>
<proteinExistence type="predicted"/>
<keyword evidence="4" id="KW-0961">Cell wall biogenesis/degradation</keyword>
<reference evidence="7 8" key="1">
    <citation type="submission" date="2024-02" db="EMBL/GenBank/DDBJ databases">
        <title>A novel Wenzhouxiangellaceae bacterium, isolated from coastal sediments.</title>
        <authorList>
            <person name="Du Z.-J."/>
            <person name="Ye Y.-Q."/>
            <person name="Zhang X.-Y."/>
        </authorList>
    </citation>
    <scope>NUCLEOTIDE SEQUENCE [LARGE SCALE GENOMIC DNA]</scope>
    <source>
        <strain evidence="7 8">CH-27</strain>
    </source>
</reference>
<evidence type="ECO:0000313" key="8">
    <source>
        <dbReference type="Proteomes" id="UP001359886"/>
    </source>
</evidence>
<dbReference type="EMBL" id="JAZHOG010000009">
    <property type="protein sequence ID" value="MEJ8568727.1"/>
    <property type="molecule type" value="Genomic_DNA"/>
</dbReference>
<feature type="region of interest" description="Disordered" evidence="5">
    <location>
        <begin position="145"/>
        <end position="169"/>
    </location>
</feature>
<evidence type="ECO:0000256" key="4">
    <source>
        <dbReference type="ARBA" id="ARBA00023316"/>
    </source>
</evidence>
<protein>
    <recommendedName>
        <fullName evidence="2">N-acetylmuramoyl-L-alanine amidase</fullName>
        <ecNumber evidence="2">3.5.1.28</ecNumber>
    </recommendedName>
</protein>
<dbReference type="InterPro" id="IPR036505">
    <property type="entry name" value="Amidase/PGRP_sf"/>
</dbReference>
<dbReference type="Proteomes" id="UP001359886">
    <property type="component" value="Unassembled WGS sequence"/>
</dbReference>
<dbReference type="PANTHER" id="PTHR30417">
    <property type="entry name" value="N-ACETYLMURAMOYL-L-ALANINE AMIDASE AMID"/>
    <property type="match status" value="1"/>
</dbReference>
<dbReference type="GO" id="GO:0071555">
    <property type="term" value="P:cell wall organization"/>
    <property type="evidence" value="ECO:0007669"/>
    <property type="project" value="UniProtKB-KW"/>
</dbReference>
<dbReference type="GO" id="GO:0019867">
    <property type="term" value="C:outer membrane"/>
    <property type="evidence" value="ECO:0007669"/>
    <property type="project" value="TreeGrafter"/>
</dbReference>
<dbReference type="CDD" id="cd06583">
    <property type="entry name" value="PGRP"/>
    <property type="match status" value="1"/>
</dbReference>
<evidence type="ECO:0000313" key="7">
    <source>
        <dbReference type="EMBL" id="MEJ8568727.1"/>
    </source>
</evidence>
<evidence type="ECO:0000256" key="2">
    <source>
        <dbReference type="ARBA" id="ARBA00011901"/>
    </source>
</evidence>
<dbReference type="GO" id="GO:0009253">
    <property type="term" value="P:peptidoglycan catabolic process"/>
    <property type="evidence" value="ECO:0007669"/>
    <property type="project" value="InterPro"/>
</dbReference>
<dbReference type="AlphaFoldDB" id="A0AAW9RA33"/>
<dbReference type="PANTHER" id="PTHR30417:SF1">
    <property type="entry name" value="N-ACETYLMURAMOYL-L-ALANINE AMIDASE AMID"/>
    <property type="match status" value="1"/>
</dbReference>
<comment type="caution">
    <text evidence="7">The sequence shown here is derived from an EMBL/GenBank/DDBJ whole genome shotgun (WGS) entry which is preliminary data.</text>
</comment>
<dbReference type="RefSeq" id="WP_354696050.1">
    <property type="nucleotide sequence ID" value="NZ_JAZHOG010000009.1"/>
</dbReference>
<name>A0AAW9RA33_9GAMM</name>
<dbReference type="SUPFAM" id="SSF55846">
    <property type="entry name" value="N-acetylmuramoyl-L-alanine amidase-like"/>
    <property type="match status" value="1"/>
</dbReference>
<keyword evidence="8" id="KW-1185">Reference proteome</keyword>
<dbReference type="InterPro" id="IPR051206">
    <property type="entry name" value="NAMLAA_amidase_2"/>
</dbReference>
<dbReference type="InterPro" id="IPR002502">
    <property type="entry name" value="Amidase_domain"/>
</dbReference>
<evidence type="ECO:0000256" key="5">
    <source>
        <dbReference type="SAM" id="MobiDB-lite"/>
    </source>
</evidence>
<dbReference type="Gene3D" id="3.40.80.10">
    <property type="entry name" value="Peptidoglycan recognition protein-like"/>
    <property type="match status" value="1"/>
</dbReference>
<feature type="domain" description="N-acetylmuramoyl-L-alanine amidase" evidence="6">
    <location>
        <begin position="15"/>
        <end position="158"/>
    </location>
</feature>
<dbReference type="Pfam" id="PF01510">
    <property type="entry name" value="Amidase_2"/>
    <property type="match status" value="1"/>
</dbReference>
<evidence type="ECO:0000256" key="1">
    <source>
        <dbReference type="ARBA" id="ARBA00001561"/>
    </source>
</evidence>
<comment type="catalytic activity">
    <reaction evidence="1">
        <text>Hydrolyzes the link between N-acetylmuramoyl residues and L-amino acid residues in certain cell-wall glycopeptides.</text>
        <dbReference type="EC" id="3.5.1.28"/>
    </reaction>
</comment>
<gene>
    <name evidence="7" type="ORF">V3330_13925</name>
</gene>
<dbReference type="GO" id="GO:0008745">
    <property type="term" value="F:N-acetylmuramoyl-L-alanine amidase activity"/>
    <property type="evidence" value="ECO:0007669"/>
    <property type="project" value="UniProtKB-EC"/>
</dbReference>
<dbReference type="EC" id="3.5.1.28" evidence="2"/>
<evidence type="ECO:0000259" key="6">
    <source>
        <dbReference type="SMART" id="SM00644"/>
    </source>
</evidence>
<accession>A0AAW9RA33</accession>
<sequence length="190" mass="21931">MPAPPLYRRPLPYQHRLERRRAAAVDLLVIHCTELPDLVTARSYGETIHYPESQTGNAGHFYIDRDGRIEAWVDPDRVAHHVRGFNARSIGIELVNRGRFPEWLHTDQQNPDEPYPDAQINALIELARYLCEQFPGLTRVAGHEDLDTERVPASNDPHQTVRRKRDPGPRFPWARLLDAVPLQRLSPDRD</sequence>
<organism evidence="7 8">
    <name type="scientific">Elongatibacter sediminis</name>
    <dbReference type="NCBI Taxonomy" id="3119006"/>
    <lineage>
        <taxon>Bacteria</taxon>
        <taxon>Pseudomonadati</taxon>
        <taxon>Pseudomonadota</taxon>
        <taxon>Gammaproteobacteria</taxon>
        <taxon>Chromatiales</taxon>
        <taxon>Wenzhouxiangellaceae</taxon>
        <taxon>Elongatibacter</taxon>
    </lineage>
</organism>